<comment type="caution">
    <text evidence="2">The sequence shown here is derived from an EMBL/GenBank/DDBJ whole genome shotgun (WGS) entry which is preliminary data.</text>
</comment>
<sequence length="237" mass="25113">MAGITQNGAGTSPYCAGTLLFHPGSLFDAGTQLAPHFQRGRSRQSHAVRPARHHHVAAFFHTTTTDDDDLNPDVSQPTSPPPAAARPSRTPPSGADVKTPSTRTILPKGCLSRPARSRVSPVPAGANALHHVPPTSRRAEGQSLPLRVAAAFGLQRPLPLHGSHPLPSLRLGLTSTRRLFARPAAPDPRATRRHSRATPHRRPLPTSAPASAAPPAVSSRASPSRPNPRRSQGDAER</sequence>
<evidence type="ECO:0000313" key="3">
    <source>
        <dbReference type="Proteomes" id="UP001215598"/>
    </source>
</evidence>
<organism evidence="2 3">
    <name type="scientific">Mycena metata</name>
    <dbReference type="NCBI Taxonomy" id="1033252"/>
    <lineage>
        <taxon>Eukaryota</taxon>
        <taxon>Fungi</taxon>
        <taxon>Dikarya</taxon>
        <taxon>Basidiomycota</taxon>
        <taxon>Agaricomycotina</taxon>
        <taxon>Agaricomycetes</taxon>
        <taxon>Agaricomycetidae</taxon>
        <taxon>Agaricales</taxon>
        <taxon>Marasmiineae</taxon>
        <taxon>Mycenaceae</taxon>
        <taxon>Mycena</taxon>
    </lineage>
</organism>
<dbReference type="AlphaFoldDB" id="A0AAD7MX56"/>
<feature type="compositionally biased region" description="Low complexity" evidence="1">
    <location>
        <begin position="204"/>
        <end position="224"/>
    </location>
</feature>
<gene>
    <name evidence="2" type="ORF">B0H16DRAFT_1764161</name>
</gene>
<reference evidence="2" key="1">
    <citation type="submission" date="2023-03" db="EMBL/GenBank/DDBJ databases">
        <title>Massive genome expansion in bonnet fungi (Mycena s.s.) driven by repeated elements and novel gene families across ecological guilds.</title>
        <authorList>
            <consortium name="Lawrence Berkeley National Laboratory"/>
            <person name="Harder C.B."/>
            <person name="Miyauchi S."/>
            <person name="Viragh M."/>
            <person name="Kuo A."/>
            <person name="Thoen E."/>
            <person name="Andreopoulos B."/>
            <person name="Lu D."/>
            <person name="Skrede I."/>
            <person name="Drula E."/>
            <person name="Henrissat B."/>
            <person name="Morin E."/>
            <person name="Kohler A."/>
            <person name="Barry K."/>
            <person name="LaButti K."/>
            <person name="Morin E."/>
            <person name="Salamov A."/>
            <person name="Lipzen A."/>
            <person name="Mereny Z."/>
            <person name="Hegedus B."/>
            <person name="Baldrian P."/>
            <person name="Stursova M."/>
            <person name="Weitz H."/>
            <person name="Taylor A."/>
            <person name="Grigoriev I.V."/>
            <person name="Nagy L.G."/>
            <person name="Martin F."/>
            <person name="Kauserud H."/>
        </authorList>
    </citation>
    <scope>NUCLEOTIDE SEQUENCE</scope>
    <source>
        <strain evidence="2">CBHHK182m</strain>
    </source>
</reference>
<feature type="region of interest" description="Disordered" evidence="1">
    <location>
        <begin position="63"/>
        <end position="140"/>
    </location>
</feature>
<feature type="compositionally biased region" description="Basic residues" evidence="1">
    <location>
        <begin position="191"/>
        <end position="203"/>
    </location>
</feature>
<keyword evidence="3" id="KW-1185">Reference proteome</keyword>
<name>A0AAD7MX56_9AGAR</name>
<evidence type="ECO:0000313" key="2">
    <source>
        <dbReference type="EMBL" id="KAJ7736498.1"/>
    </source>
</evidence>
<feature type="region of interest" description="Disordered" evidence="1">
    <location>
        <begin position="182"/>
        <end position="237"/>
    </location>
</feature>
<accession>A0AAD7MX56</accession>
<protein>
    <submittedName>
        <fullName evidence="2">Uncharacterized protein</fullName>
    </submittedName>
</protein>
<proteinExistence type="predicted"/>
<dbReference type="Proteomes" id="UP001215598">
    <property type="component" value="Unassembled WGS sequence"/>
</dbReference>
<dbReference type="EMBL" id="JARKIB010000121">
    <property type="protein sequence ID" value="KAJ7736498.1"/>
    <property type="molecule type" value="Genomic_DNA"/>
</dbReference>
<evidence type="ECO:0000256" key="1">
    <source>
        <dbReference type="SAM" id="MobiDB-lite"/>
    </source>
</evidence>